<dbReference type="PROSITE" id="PS51077">
    <property type="entry name" value="HTH_ICLR"/>
    <property type="match status" value="1"/>
</dbReference>
<evidence type="ECO:0000259" key="5">
    <source>
        <dbReference type="PROSITE" id="PS51078"/>
    </source>
</evidence>
<gene>
    <name evidence="6" type="ORF">A6J80_14045</name>
</gene>
<evidence type="ECO:0000259" key="4">
    <source>
        <dbReference type="PROSITE" id="PS51077"/>
    </source>
</evidence>
<keyword evidence="7" id="KW-1185">Reference proteome</keyword>
<dbReference type="Proteomes" id="UP000191257">
    <property type="component" value="Chromosome"/>
</dbReference>
<dbReference type="SUPFAM" id="SSF46785">
    <property type="entry name" value="Winged helix' DNA-binding domain"/>
    <property type="match status" value="1"/>
</dbReference>
<reference evidence="6" key="1">
    <citation type="submission" date="2017-12" db="EMBL/GenBank/DDBJ databases">
        <title>FDA dAtabase for Regulatory Grade micrObial Sequences (FDA-ARGOS): Supporting development and validation of Infectious Disease Dx tests.</title>
        <authorList>
            <person name="Campos J."/>
            <person name="Goldberg B."/>
            <person name="Tallon L."/>
            <person name="Sadzewicz L."/>
            <person name="Sengamalay N."/>
            <person name="Ott S."/>
            <person name="Godinez A."/>
            <person name="Nagaraj S."/>
            <person name="Vyas G."/>
            <person name="Aluvathingal J."/>
            <person name="Nadendla S."/>
            <person name="Geyer C."/>
            <person name="Nandy P."/>
            <person name="Hobson J."/>
            <person name="Sichtig H."/>
        </authorList>
    </citation>
    <scope>NUCLEOTIDE SEQUENCE</scope>
    <source>
        <strain evidence="6">FDAARGOS_252</strain>
    </source>
</reference>
<dbReference type="PANTHER" id="PTHR30136">
    <property type="entry name" value="HELIX-TURN-HELIX TRANSCRIPTIONAL REGULATOR, ICLR FAMILY"/>
    <property type="match status" value="1"/>
</dbReference>
<dbReference type="STRING" id="147645.A6J80_14045"/>
<dbReference type="GO" id="GO:0045892">
    <property type="term" value="P:negative regulation of DNA-templated transcription"/>
    <property type="evidence" value="ECO:0007669"/>
    <property type="project" value="TreeGrafter"/>
</dbReference>
<dbReference type="Pfam" id="PF01614">
    <property type="entry name" value="IclR_C"/>
    <property type="match status" value="1"/>
</dbReference>
<keyword evidence="2" id="KW-0238">DNA-binding</keyword>
<dbReference type="Gene3D" id="3.30.450.40">
    <property type="match status" value="1"/>
</dbReference>
<accession>A0A1V0GU13</accession>
<evidence type="ECO:0000256" key="3">
    <source>
        <dbReference type="ARBA" id="ARBA00023163"/>
    </source>
</evidence>
<dbReference type="InterPro" id="IPR029016">
    <property type="entry name" value="GAF-like_dom_sf"/>
</dbReference>
<dbReference type="KEGG" id="pye:A6J80_14045"/>
<dbReference type="RefSeq" id="WP_080621909.1">
    <property type="nucleotide sequence ID" value="NZ_CAWMZI010000001.1"/>
</dbReference>
<dbReference type="eggNOG" id="COG1414">
    <property type="taxonomic scope" value="Bacteria"/>
</dbReference>
<dbReference type="InterPro" id="IPR011991">
    <property type="entry name" value="ArsR-like_HTH"/>
</dbReference>
<dbReference type="AlphaFoldDB" id="A0A1V0GU13"/>
<organism evidence="6 7">
    <name type="scientific">Paracoccus yeei</name>
    <dbReference type="NCBI Taxonomy" id="147645"/>
    <lineage>
        <taxon>Bacteria</taxon>
        <taxon>Pseudomonadati</taxon>
        <taxon>Pseudomonadota</taxon>
        <taxon>Alphaproteobacteria</taxon>
        <taxon>Rhodobacterales</taxon>
        <taxon>Paracoccaceae</taxon>
        <taxon>Paracoccus</taxon>
    </lineage>
</organism>
<dbReference type="Pfam" id="PF09339">
    <property type="entry name" value="HTH_IclR"/>
    <property type="match status" value="1"/>
</dbReference>
<feature type="domain" description="HTH iclR-type" evidence="4">
    <location>
        <begin position="10"/>
        <end position="72"/>
    </location>
</feature>
<dbReference type="GO" id="GO:0003677">
    <property type="term" value="F:DNA binding"/>
    <property type="evidence" value="ECO:0007669"/>
    <property type="project" value="UniProtKB-KW"/>
</dbReference>
<keyword evidence="3" id="KW-0804">Transcription</keyword>
<dbReference type="InterPro" id="IPR050707">
    <property type="entry name" value="HTH_MetabolicPath_Reg"/>
</dbReference>
<evidence type="ECO:0000256" key="2">
    <source>
        <dbReference type="ARBA" id="ARBA00023125"/>
    </source>
</evidence>
<dbReference type="InterPro" id="IPR014757">
    <property type="entry name" value="Tscrpt_reg_IclR_C"/>
</dbReference>
<dbReference type="CDD" id="cd00090">
    <property type="entry name" value="HTH_ARSR"/>
    <property type="match status" value="1"/>
</dbReference>
<dbReference type="Gene3D" id="1.10.10.10">
    <property type="entry name" value="Winged helix-like DNA-binding domain superfamily/Winged helix DNA-binding domain"/>
    <property type="match status" value="1"/>
</dbReference>
<sequence length="265" mass="29764">MTSIQDKSPLPPSFRNLQILEVLASEGRPLTATEINASLNLPVPTIHRLVGNLEAEGFLTRHIDGRSYQPGPKLRQMMQGVIRFWHQDLPQRDVLIRLNQRLGETCNLSIPDGDAMLYIDRVETHWPLRIQLRVGSRVPLHATAGGKMCLSLIDQDKLDRYLKRAELQGYTTQTMTDRHQLHEELRRIRQQGYATDSEEWVPGMIAVAVPVLGSSGQLIATVSFHAPVQRLTLAEGLKYLPDLQAAAEELTRLMGVVAEVLAKQD</sequence>
<evidence type="ECO:0000313" key="7">
    <source>
        <dbReference type="Proteomes" id="UP000191257"/>
    </source>
</evidence>
<keyword evidence="1" id="KW-0805">Transcription regulation</keyword>
<dbReference type="PANTHER" id="PTHR30136:SF24">
    <property type="entry name" value="HTH-TYPE TRANSCRIPTIONAL REPRESSOR ALLR"/>
    <property type="match status" value="1"/>
</dbReference>
<evidence type="ECO:0000313" key="6">
    <source>
        <dbReference type="EMBL" id="ARC37343.1"/>
    </source>
</evidence>
<evidence type="ECO:0000256" key="1">
    <source>
        <dbReference type="ARBA" id="ARBA00023015"/>
    </source>
</evidence>
<dbReference type="EMBL" id="CP020442">
    <property type="protein sequence ID" value="ARC37343.1"/>
    <property type="molecule type" value="Genomic_DNA"/>
</dbReference>
<dbReference type="PROSITE" id="PS51078">
    <property type="entry name" value="ICLR_ED"/>
    <property type="match status" value="1"/>
</dbReference>
<dbReference type="InterPro" id="IPR005471">
    <property type="entry name" value="Tscrpt_reg_IclR_N"/>
</dbReference>
<dbReference type="SUPFAM" id="SSF55781">
    <property type="entry name" value="GAF domain-like"/>
    <property type="match status" value="1"/>
</dbReference>
<name>A0A1V0GU13_9RHOB</name>
<dbReference type="InterPro" id="IPR036390">
    <property type="entry name" value="WH_DNA-bd_sf"/>
</dbReference>
<feature type="domain" description="IclR-ED" evidence="5">
    <location>
        <begin position="73"/>
        <end position="256"/>
    </location>
</feature>
<protein>
    <submittedName>
        <fullName evidence="6">IclR family transcriptional regulator</fullName>
    </submittedName>
</protein>
<dbReference type="InterPro" id="IPR036388">
    <property type="entry name" value="WH-like_DNA-bd_sf"/>
</dbReference>
<dbReference type="GO" id="GO:0003700">
    <property type="term" value="F:DNA-binding transcription factor activity"/>
    <property type="evidence" value="ECO:0007669"/>
    <property type="project" value="TreeGrafter"/>
</dbReference>
<proteinExistence type="predicted"/>